<feature type="transmembrane region" description="Helical" evidence="1">
    <location>
        <begin position="27"/>
        <end position="48"/>
    </location>
</feature>
<evidence type="ECO:0000313" key="2">
    <source>
        <dbReference type="EMBL" id="RMI40130.1"/>
    </source>
</evidence>
<feature type="transmembrane region" description="Helical" evidence="1">
    <location>
        <begin position="88"/>
        <end position="106"/>
    </location>
</feature>
<dbReference type="EMBL" id="RFFG01000058">
    <property type="protein sequence ID" value="RMI40130.1"/>
    <property type="molecule type" value="Genomic_DNA"/>
</dbReference>
<feature type="transmembrane region" description="Helical" evidence="1">
    <location>
        <begin position="118"/>
        <end position="139"/>
    </location>
</feature>
<evidence type="ECO:0000313" key="3">
    <source>
        <dbReference type="Proteomes" id="UP000282674"/>
    </source>
</evidence>
<comment type="caution">
    <text evidence="2">The sequence shown here is derived from an EMBL/GenBank/DDBJ whole genome shotgun (WGS) entry which is preliminary data.</text>
</comment>
<keyword evidence="1" id="KW-0472">Membrane</keyword>
<feature type="transmembrane region" description="Helical" evidence="1">
    <location>
        <begin position="60"/>
        <end position="81"/>
    </location>
</feature>
<reference evidence="2 3" key="1">
    <citation type="submission" date="2018-10" db="EMBL/GenBank/DDBJ databases">
        <title>Isolation from soil.</title>
        <authorList>
            <person name="Hu J."/>
        </authorList>
    </citation>
    <scope>NUCLEOTIDE SEQUENCE [LARGE SCALE GENOMIC DNA]</scope>
    <source>
        <strain evidence="2 3">NEAU-Ht49</strain>
    </source>
</reference>
<dbReference type="Proteomes" id="UP000282674">
    <property type="component" value="Unassembled WGS sequence"/>
</dbReference>
<keyword evidence="1" id="KW-1133">Transmembrane helix</keyword>
<keyword evidence="1" id="KW-0812">Transmembrane</keyword>
<organism evidence="2 3">
    <name type="scientific">Actinomadura harenae</name>
    <dbReference type="NCBI Taxonomy" id="2483351"/>
    <lineage>
        <taxon>Bacteria</taxon>
        <taxon>Bacillati</taxon>
        <taxon>Actinomycetota</taxon>
        <taxon>Actinomycetes</taxon>
        <taxon>Streptosporangiales</taxon>
        <taxon>Thermomonosporaceae</taxon>
        <taxon>Actinomadura</taxon>
    </lineage>
</organism>
<dbReference type="AlphaFoldDB" id="A0A3M2LTE5"/>
<evidence type="ECO:0000256" key="1">
    <source>
        <dbReference type="SAM" id="Phobius"/>
    </source>
</evidence>
<name>A0A3M2LTE5_9ACTN</name>
<sequence>METMTTTNIPRPRCPRFRMPRRSPERLIAGALAIGTAVLLVWTVGMAFSIPPSEPRTVNWAVLWCGFDAIEIVVMAAAAWLVRRRDALAPMALSALATLMVADAWFDIMTARSGYLPAAVSMAAFLELPLAAVLTAFAVRLTRRHARDHAHDRARGRARDRA</sequence>
<accession>A0A3M2LTE5</accession>
<proteinExistence type="predicted"/>
<protein>
    <submittedName>
        <fullName evidence="2">Uncharacterized protein</fullName>
    </submittedName>
</protein>
<keyword evidence="3" id="KW-1185">Reference proteome</keyword>
<gene>
    <name evidence="2" type="ORF">EBO15_27610</name>
</gene>